<reference evidence="2" key="1">
    <citation type="submission" date="2019-11" db="EMBL/GenBank/DDBJ databases">
        <title>Isolation and characterization of two novel species in the genus Thiomicrorhabdus.</title>
        <authorList>
            <person name="Mochizuki J."/>
            <person name="Kojima H."/>
            <person name="Fukui M."/>
        </authorList>
    </citation>
    <scope>NUCLEOTIDE SEQUENCE [LARGE SCALE GENOMIC DNA]</scope>
    <source>
        <strain evidence="2">aks77</strain>
    </source>
</reference>
<sequence>MFLTSSLFNLQKILLVLFSVVFIFGAAQSRAAEHLFQAGDHVFVAFPAGNVKDDAFIVGQVKRVQPNGDYLVEVESYVEGHDYGSSCIPMIKKEDPEATALGYDVGWTVWKDTTKLDTQRLDYVVPKRLTMRIDEGKHYFVERNNLYIVFGRWKSDAPVMTLDRIERAQREAKAIRLDGFIPVFELVKYHRKTFYHESNRPLYASERIEPAIAMLEYLQTILQQDATLHALWAAKQRDWPKIGQSSYHYFMIEALDKALADAKDQLYEEGIEMAGVERVQRLRDLTETIKRNS</sequence>
<proteinExistence type="predicted"/>
<evidence type="ECO:0000313" key="1">
    <source>
        <dbReference type="EMBL" id="BBP45913.1"/>
    </source>
</evidence>
<keyword evidence="2" id="KW-1185">Reference proteome</keyword>
<dbReference type="EMBL" id="AP021889">
    <property type="protein sequence ID" value="BBP45913.1"/>
    <property type="molecule type" value="Genomic_DNA"/>
</dbReference>
<accession>A0A6F8PUV2</accession>
<evidence type="ECO:0000313" key="2">
    <source>
        <dbReference type="Proteomes" id="UP000501726"/>
    </source>
</evidence>
<dbReference type="RefSeq" id="WP_173272045.1">
    <property type="nucleotide sequence ID" value="NZ_AP021889.1"/>
</dbReference>
<dbReference type="KEGG" id="tse:THMIRHAS_12860"/>
<gene>
    <name evidence="1" type="ORF">THMIRHAS_12860</name>
</gene>
<dbReference type="Proteomes" id="UP000501726">
    <property type="component" value="Chromosome"/>
</dbReference>
<dbReference type="AlphaFoldDB" id="A0A6F8PUV2"/>
<protein>
    <submittedName>
        <fullName evidence="1">Uncharacterized protein</fullName>
    </submittedName>
</protein>
<name>A0A6F8PUV2_9GAMM</name>
<organism evidence="1 2">
    <name type="scientific">Thiosulfatimonas sediminis</name>
    <dbReference type="NCBI Taxonomy" id="2675054"/>
    <lineage>
        <taxon>Bacteria</taxon>
        <taxon>Pseudomonadati</taxon>
        <taxon>Pseudomonadota</taxon>
        <taxon>Gammaproteobacteria</taxon>
        <taxon>Thiotrichales</taxon>
        <taxon>Piscirickettsiaceae</taxon>
        <taxon>Thiosulfatimonas</taxon>
    </lineage>
</organism>